<evidence type="ECO:0000313" key="2">
    <source>
        <dbReference type="EMBL" id="QDV86756.1"/>
    </source>
</evidence>
<feature type="compositionally biased region" description="Low complexity" evidence="1">
    <location>
        <begin position="50"/>
        <end position="79"/>
    </location>
</feature>
<evidence type="ECO:0000256" key="1">
    <source>
        <dbReference type="SAM" id="MobiDB-lite"/>
    </source>
</evidence>
<name>A0ABX5XYB9_9BACT</name>
<gene>
    <name evidence="2" type="ORF">TBK1r_57760</name>
</gene>
<proteinExistence type="predicted"/>
<feature type="region of interest" description="Disordered" evidence="1">
    <location>
        <begin position="41"/>
        <end position="89"/>
    </location>
</feature>
<dbReference type="EMBL" id="CP036432">
    <property type="protein sequence ID" value="QDV86756.1"/>
    <property type="molecule type" value="Genomic_DNA"/>
</dbReference>
<keyword evidence="3" id="KW-1185">Reference proteome</keyword>
<organism evidence="2 3">
    <name type="scientific">Stieleria magnilauensis</name>
    <dbReference type="NCBI Taxonomy" id="2527963"/>
    <lineage>
        <taxon>Bacteria</taxon>
        <taxon>Pseudomonadati</taxon>
        <taxon>Planctomycetota</taxon>
        <taxon>Planctomycetia</taxon>
        <taxon>Pirellulales</taxon>
        <taxon>Pirellulaceae</taxon>
        <taxon>Stieleria</taxon>
    </lineage>
</organism>
<reference evidence="2 3" key="1">
    <citation type="submission" date="2019-02" db="EMBL/GenBank/DDBJ databases">
        <title>Deep-cultivation of Planctomycetes and their phenomic and genomic characterization uncovers novel biology.</title>
        <authorList>
            <person name="Wiegand S."/>
            <person name="Jogler M."/>
            <person name="Boedeker C."/>
            <person name="Pinto D."/>
            <person name="Vollmers J."/>
            <person name="Rivas-Marin E."/>
            <person name="Kohn T."/>
            <person name="Peeters S.H."/>
            <person name="Heuer A."/>
            <person name="Rast P."/>
            <person name="Oberbeckmann S."/>
            <person name="Bunk B."/>
            <person name="Jeske O."/>
            <person name="Meyerdierks A."/>
            <person name="Storesund J.E."/>
            <person name="Kallscheuer N."/>
            <person name="Luecker S."/>
            <person name="Lage O.M."/>
            <person name="Pohl T."/>
            <person name="Merkel B.J."/>
            <person name="Hornburger P."/>
            <person name="Mueller R.-W."/>
            <person name="Bruemmer F."/>
            <person name="Labrenz M."/>
            <person name="Spormann A.M."/>
            <person name="Op den Camp H."/>
            <person name="Overmann J."/>
            <person name="Amann R."/>
            <person name="Jetten M.S.M."/>
            <person name="Mascher T."/>
            <person name="Medema M.H."/>
            <person name="Devos D.P."/>
            <person name="Kaster A.-K."/>
            <person name="Ovreas L."/>
            <person name="Rohde M."/>
            <person name="Galperin M.Y."/>
            <person name="Jogler C."/>
        </authorList>
    </citation>
    <scope>NUCLEOTIDE SEQUENCE [LARGE SCALE GENOMIC DNA]</scope>
    <source>
        <strain evidence="2 3">TBK1r</strain>
    </source>
</reference>
<evidence type="ECO:0000313" key="3">
    <source>
        <dbReference type="Proteomes" id="UP000318081"/>
    </source>
</evidence>
<protein>
    <submittedName>
        <fullName evidence="2">Uncharacterized protein</fullName>
    </submittedName>
</protein>
<accession>A0ABX5XYB9</accession>
<sequence>MPNCLQGPAPLILILENPMKNVLRILAGSAAAALMTFSLGCQPPKPPAPAADSSEPAATVTSNTSGSNTTSNMTGNTTTASETPVGETP</sequence>
<dbReference type="Proteomes" id="UP000318081">
    <property type="component" value="Chromosome"/>
</dbReference>